<reference evidence="2 3" key="1">
    <citation type="journal article" date="2017" name="Front. Genet.">
        <title>Draft sequencing of the heterozygous diploid genome of Satsuma (Citrus unshiu Marc.) using a hybrid assembly approach.</title>
        <authorList>
            <person name="Shimizu T."/>
            <person name="Tanizawa Y."/>
            <person name="Mochizuki T."/>
            <person name="Nagasaki H."/>
            <person name="Yoshioka T."/>
            <person name="Toyoda A."/>
            <person name="Fujiyama A."/>
            <person name="Kaminuma E."/>
            <person name="Nakamura Y."/>
        </authorList>
    </citation>
    <scope>NUCLEOTIDE SEQUENCE [LARGE SCALE GENOMIC DNA]</scope>
    <source>
        <strain evidence="3">cv. Miyagawa wase</strain>
    </source>
</reference>
<comment type="caution">
    <text evidence="2">The sequence shown here is derived from an EMBL/GenBank/DDBJ whole genome shotgun (WGS) entry which is preliminary data.</text>
</comment>
<organism evidence="2 3">
    <name type="scientific">Citrus unshiu</name>
    <name type="common">Satsuma mandarin</name>
    <name type="synonym">Citrus nobilis var. unshiu</name>
    <dbReference type="NCBI Taxonomy" id="55188"/>
    <lineage>
        <taxon>Eukaryota</taxon>
        <taxon>Viridiplantae</taxon>
        <taxon>Streptophyta</taxon>
        <taxon>Embryophyta</taxon>
        <taxon>Tracheophyta</taxon>
        <taxon>Spermatophyta</taxon>
        <taxon>Magnoliopsida</taxon>
        <taxon>eudicotyledons</taxon>
        <taxon>Gunneridae</taxon>
        <taxon>Pentapetalae</taxon>
        <taxon>rosids</taxon>
        <taxon>malvids</taxon>
        <taxon>Sapindales</taxon>
        <taxon>Rutaceae</taxon>
        <taxon>Aurantioideae</taxon>
        <taxon>Citrus</taxon>
    </lineage>
</organism>
<feature type="compositionally biased region" description="Polar residues" evidence="1">
    <location>
        <begin position="14"/>
        <end position="35"/>
    </location>
</feature>
<protein>
    <submittedName>
        <fullName evidence="2">Uncharacterized protein</fullName>
    </submittedName>
</protein>
<evidence type="ECO:0000313" key="3">
    <source>
        <dbReference type="Proteomes" id="UP000236630"/>
    </source>
</evidence>
<evidence type="ECO:0000313" key="2">
    <source>
        <dbReference type="EMBL" id="GAY46180.1"/>
    </source>
</evidence>
<accession>A0A2H5P1E9</accession>
<name>A0A2H5P1E9_CITUN</name>
<dbReference type="Proteomes" id="UP000236630">
    <property type="component" value="Unassembled WGS sequence"/>
</dbReference>
<sequence length="67" mass="6922">MDALREAAKKVTAAKNQGSGGTDSSTFINGGSQDSRAAEGPQTPIHQSVVSFSTLATDRNQSLLASR</sequence>
<dbReference type="AlphaFoldDB" id="A0A2H5P1E9"/>
<feature type="region of interest" description="Disordered" evidence="1">
    <location>
        <begin position="1"/>
        <end position="52"/>
    </location>
</feature>
<keyword evidence="3" id="KW-1185">Reference proteome</keyword>
<dbReference type="EMBL" id="BDQV01000031">
    <property type="protein sequence ID" value="GAY46180.1"/>
    <property type="molecule type" value="Genomic_DNA"/>
</dbReference>
<proteinExistence type="predicted"/>
<evidence type="ECO:0000256" key="1">
    <source>
        <dbReference type="SAM" id="MobiDB-lite"/>
    </source>
</evidence>
<gene>
    <name evidence="2" type="ORF">CUMW_095040</name>
</gene>